<dbReference type="KEGG" id="ptm:GSPATT00021490001"/>
<dbReference type="GeneID" id="5041048"/>
<evidence type="ECO:0000313" key="3">
    <source>
        <dbReference type="Proteomes" id="UP000000600"/>
    </source>
</evidence>
<dbReference type="EMBL" id="CT868640">
    <property type="protein sequence ID" value="CAK87866.1"/>
    <property type="molecule type" value="Genomic_DNA"/>
</dbReference>
<dbReference type="AlphaFoldDB" id="A0DXU9"/>
<evidence type="ECO:0000256" key="1">
    <source>
        <dbReference type="SAM" id="Coils"/>
    </source>
</evidence>
<dbReference type="InterPro" id="IPR027267">
    <property type="entry name" value="AH/BAR_dom_sf"/>
</dbReference>
<sequence length="361" mass="42183">MKQIISNVSDNFLTEPRSSQQSCHVIKSKPLITYTPLQVNKPQNLIQSLNGLCKYFNKKDEMKQITYFAPKSVQRSSASLSPRQIITNSISDNSPVLVKQLLCSQKYLKENLNPKEGISITEFKSVTQLMLPFQDQKLMKVNDSSHKRSMGRFAKNQKSRNASVQYHEDWKSKYEDLQQSLCQRIQQLENELEDMEKNRKIDRMHSDEQTNQYIEQLQSIIAEKDQVIYQMDQKHQELEQIIQKQQEELDKYQQQDKPRYCDNLEIKRLYMVDQQFQKLKGQLPVLASTLRNIEQILDTSQAQQNNLSLSSVSVVEMINEMNQGIGLGIQNSNRNNELLFRNISESKPFNLSDILSRKKQQ</sequence>
<protein>
    <submittedName>
        <fullName evidence="2">Uncharacterized protein</fullName>
    </submittedName>
</protein>
<organism evidence="2 3">
    <name type="scientific">Paramecium tetraurelia</name>
    <dbReference type="NCBI Taxonomy" id="5888"/>
    <lineage>
        <taxon>Eukaryota</taxon>
        <taxon>Sar</taxon>
        <taxon>Alveolata</taxon>
        <taxon>Ciliophora</taxon>
        <taxon>Intramacronucleata</taxon>
        <taxon>Oligohymenophorea</taxon>
        <taxon>Peniculida</taxon>
        <taxon>Parameciidae</taxon>
        <taxon>Paramecium</taxon>
    </lineage>
</organism>
<reference evidence="2 3" key="1">
    <citation type="journal article" date="2006" name="Nature">
        <title>Global trends of whole-genome duplications revealed by the ciliate Paramecium tetraurelia.</title>
        <authorList>
            <consortium name="Genoscope"/>
            <person name="Aury J.-M."/>
            <person name="Jaillon O."/>
            <person name="Duret L."/>
            <person name="Noel B."/>
            <person name="Jubin C."/>
            <person name="Porcel B.M."/>
            <person name="Segurens B."/>
            <person name="Daubin V."/>
            <person name="Anthouard V."/>
            <person name="Aiach N."/>
            <person name="Arnaiz O."/>
            <person name="Billaut A."/>
            <person name="Beisson J."/>
            <person name="Blanc I."/>
            <person name="Bouhouche K."/>
            <person name="Camara F."/>
            <person name="Duharcourt S."/>
            <person name="Guigo R."/>
            <person name="Gogendeau D."/>
            <person name="Katinka M."/>
            <person name="Keller A.-M."/>
            <person name="Kissmehl R."/>
            <person name="Klotz C."/>
            <person name="Koll F."/>
            <person name="Le Moue A."/>
            <person name="Lepere C."/>
            <person name="Malinsky S."/>
            <person name="Nowacki M."/>
            <person name="Nowak J.K."/>
            <person name="Plattner H."/>
            <person name="Poulain J."/>
            <person name="Ruiz F."/>
            <person name="Serrano V."/>
            <person name="Zagulski M."/>
            <person name="Dessen P."/>
            <person name="Betermier M."/>
            <person name="Weissenbach J."/>
            <person name="Scarpelli C."/>
            <person name="Schachter V."/>
            <person name="Sperling L."/>
            <person name="Meyer E."/>
            <person name="Cohen J."/>
            <person name="Wincker P."/>
        </authorList>
    </citation>
    <scope>NUCLEOTIDE SEQUENCE [LARGE SCALE GENOMIC DNA]</scope>
    <source>
        <strain evidence="2 3">Stock d4-2</strain>
    </source>
</reference>
<dbReference type="OMA" id="QITYFAP"/>
<dbReference type="HOGENOM" id="CLU_768273_0_0_1"/>
<feature type="coiled-coil region" evidence="1">
    <location>
        <begin position="171"/>
        <end position="255"/>
    </location>
</feature>
<dbReference type="InParanoid" id="A0DXU9"/>
<keyword evidence="3" id="KW-1185">Reference proteome</keyword>
<dbReference type="OrthoDB" id="300707at2759"/>
<evidence type="ECO:0000313" key="2">
    <source>
        <dbReference type="EMBL" id="CAK87866.1"/>
    </source>
</evidence>
<dbReference type="RefSeq" id="XP_001455263.1">
    <property type="nucleotide sequence ID" value="XM_001455226.1"/>
</dbReference>
<gene>
    <name evidence="2" type="ORF">GSPATT00021490001</name>
</gene>
<dbReference type="Proteomes" id="UP000000600">
    <property type="component" value="Unassembled WGS sequence"/>
</dbReference>
<accession>A0DXU9</accession>
<keyword evidence="1" id="KW-0175">Coiled coil</keyword>
<name>A0DXU9_PARTE</name>
<proteinExistence type="predicted"/>
<dbReference type="SUPFAM" id="SSF103657">
    <property type="entry name" value="BAR/IMD domain-like"/>
    <property type="match status" value="1"/>
</dbReference>